<dbReference type="EMBL" id="JABFDB010000028">
    <property type="protein sequence ID" value="NYZ23645.1"/>
    <property type="molecule type" value="Genomic_DNA"/>
</dbReference>
<protein>
    <recommendedName>
        <fullName evidence="4">Peptidase M48 domain-containing protein</fullName>
    </recommendedName>
</protein>
<dbReference type="Proteomes" id="UP000584642">
    <property type="component" value="Unassembled WGS sequence"/>
</dbReference>
<evidence type="ECO:0000256" key="1">
    <source>
        <dbReference type="SAM" id="Phobius"/>
    </source>
</evidence>
<keyword evidence="3" id="KW-1185">Reference proteome</keyword>
<feature type="transmembrane region" description="Helical" evidence="1">
    <location>
        <begin position="551"/>
        <end position="568"/>
    </location>
</feature>
<reference evidence="2 3" key="1">
    <citation type="submission" date="2020-05" db="EMBL/GenBank/DDBJ databases">
        <title>Azospirillum oleiclasticum sp. nov, a nitrogen-fixing and heavy crude oil-emulsifying bacterium isolated from the crude oil of Yumen Oilfield.</title>
        <authorList>
            <person name="Wu D."/>
            <person name="Cai M."/>
            <person name="Zhang X."/>
        </authorList>
    </citation>
    <scope>NUCLEOTIDE SEQUENCE [LARGE SCALE GENOMIC DNA]</scope>
    <source>
        <strain evidence="2 3">ROY-1-1-2</strain>
    </source>
</reference>
<feature type="transmembrane region" description="Helical" evidence="1">
    <location>
        <begin position="260"/>
        <end position="282"/>
    </location>
</feature>
<keyword evidence="1" id="KW-0472">Membrane</keyword>
<comment type="caution">
    <text evidence="2">The sequence shown here is derived from an EMBL/GenBank/DDBJ whole genome shotgun (WGS) entry which is preliminary data.</text>
</comment>
<dbReference type="RefSeq" id="WP_180285415.1">
    <property type="nucleotide sequence ID" value="NZ_JABFDB010000028.1"/>
</dbReference>
<gene>
    <name evidence="2" type="ORF">HND93_28430</name>
</gene>
<feature type="transmembrane region" description="Helical" evidence="1">
    <location>
        <begin position="359"/>
        <end position="384"/>
    </location>
</feature>
<accession>A0ABX2TLT7</accession>
<sequence>MVGFISDLNGVYTLPPAEQMEVFRTAIRDTGELWKLYGLTAGTIAVIAGVLLLVGILRHHLRRRAKRAKRLDHPAVTDPLPEPLRGREVWSTPGENTAVERSAIVLSPQAVKRALAGRGYRFILWHEWFHAATGDNSWRVAGTLFGRLAALVGAAIATAVAILLTPIFWAPEWLRPLLVLGIGVVVFQAMYRWNGAAAAAFGQIKEFSADTFAHDGSGETADLCYAGEKPAPPTGYLVRASDPNPQERLSFIERRATDRIFVLVSSLLFNWIVLRLVCWVSVGPLGLMGMSMVLAVDALMVAAFVLPLRWAAASGARPRTLLGWALVGMPALLAFGGVAPLIAYWVMEVGPWLGSDPAYNGWIVGLAYPWMPAALILVTGWILARRWTVEGARSMTGGDAEPAARSAAGRVALTEGMIRGIHAVGRMQSWVVLLVAGLIGSYAILVTFVFGHGGSAFDVATIVTLAIAAFAATNNLAQMRRPIEKRRAWPLLLEGGSLFLGILFGMYLLWYIIPLVSEEFRGRLDTEALQLRLNDWLTSLDLSPMVADPEPVLVALLIGLAPYPFRLWSLRWKARSDP</sequence>
<feature type="transmembrane region" description="Helical" evidence="1">
    <location>
        <begin position="173"/>
        <end position="191"/>
    </location>
</feature>
<keyword evidence="1" id="KW-1133">Transmembrane helix</keyword>
<evidence type="ECO:0000313" key="3">
    <source>
        <dbReference type="Proteomes" id="UP000584642"/>
    </source>
</evidence>
<evidence type="ECO:0008006" key="4">
    <source>
        <dbReference type="Google" id="ProtNLM"/>
    </source>
</evidence>
<feature type="transmembrane region" description="Helical" evidence="1">
    <location>
        <begin position="148"/>
        <end position="167"/>
    </location>
</feature>
<feature type="transmembrane region" description="Helical" evidence="1">
    <location>
        <begin position="36"/>
        <end position="57"/>
    </location>
</feature>
<feature type="transmembrane region" description="Helical" evidence="1">
    <location>
        <begin position="489"/>
        <end position="513"/>
    </location>
</feature>
<feature type="transmembrane region" description="Helical" evidence="1">
    <location>
        <begin position="429"/>
        <end position="450"/>
    </location>
</feature>
<evidence type="ECO:0000313" key="2">
    <source>
        <dbReference type="EMBL" id="NYZ23645.1"/>
    </source>
</evidence>
<feature type="transmembrane region" description="Helical" evidence="1">
    <location>
        <begin position="321"/>
        <end position="347"/>
    </location>
</feature>
<keyword evidence="1" id="KW-0812">Transmembrane</keyword>
<name>A0ABX2TLT7_9PROT</name>
<feature type="transmembrane region" description="Helical" evidence="1">
    <location>
        <begin position="288"/>
        <end position="309"/>
    </location>
</feature>
<feature type="transmembrane region" description="Helical" evidence="1">
    <location>
        <begin position="456"/>
        <end position="477"/>
    </location>
</feature>
<proteinExistence type="predicted"/>
<organism evidence="2 3">
    <name type="scientific">Azospirillum oleiclasticum</name>
    <dbReference type="NCBI Taxonomy" id="2735135"/>
    <lineage>
        <taxon>Bacteria</taxon>
        <taxon>Pseudomonadati</taxon>
        <taxon>Pseudomonadota</taxon>
        <taxon>Alphaproteobacteria</taxon>
        <taxon>Rhodospirillales</taxon>
        <taxon>Azospirillaceae</taxon>
        <taxon>Azospirillum</taxon>
    </lineage>
</organism>